<evidence type="ECO:0000313" key="3">
    <source>
        <dbReference type="Proteomes" id="UP000070299"/>
    </source>
</evidence>
<dbReference type="InterPro" id="IPR004360">
    <property type="entry name" value="Glyas_Fos-R_dOase_dom"/>
</dbReference>
<dbReference type="PANTHER" id="PTHR33993">
    <property type="entry name" value="GLYOXALASE-RELATED"/>
    <property type="match status" value="1"/>
</dbReference>
<feature type="domain" description="VOC" evidence="1">
    <location>
        <begin position="8"/>
        <end position="125"/>
    </location>
</feature>
<dbReference type="EMBL" id="LSNE01000005">
    <property type="protein sequence ID" value="KXI28791.1"/>
    <property type="molecule type" value="Genomic_DNA"/>
</dbReference>
<dbReference type="InterPro" id="IPR037523">
    <property type="entry name" value="VOC_core"/>
</dbReference>
<protein>
    <submittedName>
        <fullName evidence="2">Glyoxalase</fullName>
    </submittedName>
</protein>
<proteinExistence type="predicted"/>
<dbReference type="OrthoDB" id="9793039at2"/>
<keyword evidence="3" id="KW-1185">Reference proteome</keyword>
<dbReference type="AlphaFoldDB" id="A0A136A0P6"/>
<evidence type="ECO:0000313" key="2">
    <source>
        <dbReference type="EMBL" id="KXI28791.1"/>
    </source>
</evidence>
<name>A0A136A0P6_9ALTE</name>
<sequence>MEKNEVGNIAWFDLTVADADSVKEFYKSVIGWQENPIDMGGYNDYSMQTPDSLTDVAGICHARGPNKDLPAQWLLYFKVADLKASIHAVTQAGGEVLMPVKNLSSSSHYTVIKDPAGAVCAIYADI</sequence>
<dbReference type="InterPro" id="IPR029068">
    <property type="entry name" value="Glyas_Bleomycin-R_OHBP_Dase"/>
</dbReference>
<dbReference type="SUPFAM" id="SSF54593">
    <property type="entry name" value="Glyoxalase/Bleomycin resistance protein/Dihydroxybiphenyl dioxygenase"/>
    <property type="match status" value="1"/>
</dbReference>
<dbReference type="PANTHER" id="PTHR33993:SF14">
    <property type="entry name" value="GB|AAF24581.1"/>
    <property type="match status" value="1"/>
</dbReference>
<dbReference type="STRING" id="1799789.AX660_11310"/>
<dbReference type="Pfam" id="PF00903">
    <property type="entry name" value="Glyoxalase"/>
    <property type="match status" value="1"/>
</dbReference>
<evidence type="ECO:0000259" key="1">
    <source>
        <dbReference type="PROSITE" id="PS51819"/>
    </source>
</evidence>
<organism evidence="2 3">
    <name type="scientific">Paraglaciecola hydrolytica</name>
    <dbReference type="NCBI Taxonomy" id="1799789"/>
    <lineage>
        <taxon>Bacteria</taxon>
        <taxon>Pseudomonadati</taxon>
        <taxon>Pseudomonadota</taxon>
        <taxon>Gammaproteobacteria</taxon>
        <taxon>Alteromonadales</taxon>
        <taxon>Alteromonadaceae</taxon>
        <taxon>Paraglaciecola</taxon>
    </lineage>
</organism>
<dbReference type="CDD" id="cd07247">
    <property type="entry name" value="SgaA_N_like"/>
    <property type="match status" value="1"/>
</dbReference>
<dbReference type="InterPro" id="IPR052164">
    <property type="entry name" value="Anthracycline_SecMetBiosynth"/>
</dbReference>
<comment type="caution">
    <text evidence="2">The sequence shown here is derived from an EMBL/GenBank/DDBJ whole genome shotgun (WGS) entry which is preliminary data.</text>
</comment>
<accession>A0A136A0P6</accession>
<gene>
    <name evidence="2" type="ORF">AX660_11310</name>
</gene>
<dbReference type="PROSITE" id="PS51819">
    <property type="entry name" value="VOC"/>
    <property type="match status" value="1"/>
</dbReference>
<reference evidence="3" key="1">
    <citation type="submission" date="2016-02" db="EMBL/GenBank/DDBJ databases">
        <authorList>
            <person name="Schultz-Johansen M."/>
            <person name="Glaring M.A."/>
            <person name="Bech P.K."/>
            <person name="Stougaard P."/>
        </authorList>
    </citation>
    <scope>NUCLEOTIDE SEQUENCE [LARGE SCALE GENOMIC DNA]</scope>
    <source>
        <strain evidence="3">S66</strain>
    </source>
</reference>
<dbReference type="Gene3D" id="3.10.180.10">
    <property type="entry name" value="2,3-Dihydroxybiphenyl 1,2-Dioxygenase, domain 1"/>
    <property type="match status" value="1"/>
</dbReference>
<dbReference type="Proteomes" id="UP000070299">
    <property type="component" value="Unassembled WGS sequence"/>
</dbReference>
<dbReference type="RefSeq" id="WP_068375529.1">
    <property type="nucleotide sequence ID" value="NZ_LSNE01000005.1"/>
</dbReference>